<keyword evidence="1" id="KW-1133">Transmembrane helix</keyword>
<sequence length="519" mass="57802">MIFQIRKNKKGLKMQNFNNMSIRKLLIFFVALFTIANAAGVEASLSDTEVVQGNMVQLKIKATGDRAEFPDIQEIDGTKVLGRSQSQNNSITYINGKLTNEHSTSLILTFAPQHDIMVPSYGVTIDGKVYRTDPLKVKVVKAAAPGVGSNVKYSLQMRANKKEVIVGEPLIVTVYFSLKTGVRLTDNPQYTKPEFKGFFVKEVNDPRAYIKGDQQIQELRYILTPQKEGTYTVGPATAVISEMDRSRRDMFGRFFGGNQKSIASNTLTITVKPKPEDTDLVGEFKLESHLDHSETKANKPANLTVRIEGNGSLEDFDLSDYEIDGVTVYSDDPKVESKLSGNALKSTFEKSFAFISDHDFTIPARTISVYDPKDGNVSRLEIPSYEVKVAVGQKTAVAAPSGNQTVGKVQTNLKQPGSTSGKVIEKKVEVERVAWWMLLLAVIAGAVLMYLFQQLPKFKGRHASPFKESEALKILYAHINDDKEAEEMVRKLYAKKNGDKSVIIDKKELKALVEKYRVH</sequence>
<dbReference type="PANTHER" id="PTHR40940">
    <property type="entry name" value="PROTEIN BATD-RELATED"/>
    <property type="match status" value="1"/>
</dbReference>
<gene>
    <name evidence="2" type="ORF">YH65_02040</name>
</gene>
<reference evidence="3" key="2">
    <citation type="journal article" date="2017" name="Stand. Genomic Sci.">
        <title>Complete genome sequence of the sulfur-oxidizing chemolithoautotrophic Sulfurovum lithotrophicum 42BKTT.</title>
        <authorList>
            <person name="Jeon W."/>
            <person name="Priscilla L."/>
            <person name="Park G."/>
            <person name="Lee H."/>
            <person name="Lee N."/>
            <person name="Lee D."/>
            <person name="Kwon H."/>
            <person name="Ahn I."/>
            <person name="Lee C."/>
            <person name="Lee H."/>
            <person name="Ahn J."/>
        </authorList>
    </citation>
    <scope>NUCLEOTIDE SEQUENCE [LARGE SCALE GENOMIC DNA]</scope>
    <source>
        <strain evidence="3">ATCC BAA-797 / 42BKT</strain>
    </source>
</reference>
<protein>
    <recommendedName>
        <fullName evidence="4">Protein BatD</fullName>
    </recommendedName>
</protein>
<evidence type="ECO:0000256" key="1">
    <source>
        <dbReference type="SAM" id="Phobius"/>
    </source>
</evidence>
<dbReference type="OrthoDB" id="5372079at2"/>
<organism evidence="2 3">
    <name type="scientific">Sulfurovum lithotrophicum</name>
    <dbReference type="NCBI Taxonomy" id="206403"/>
    <lineage>
        <taxon>Bacteria</taxon>
        <taxon>Pseudomonadati</taxon>
        <taxon>Campylobacterota</taxon>
        <taxon>Epsilonproteobacteria</taxon>
        <taxon>Campylobacterales</taxon>
        <taxon>Sulfurovaceae</taxon>
        <taxon>Sulfurovum</taxon>
    </lineage>
</organism>
<keyword evidence="3" id="KW-1185">Reference proteome</keyword>
<evidence type="ECO:0000313" key="3">
    <source>
        <dbReference type="Proteomes" id="UP000034444"/>
    </source>
</evidence>
<reference evidence="2 3" key="1">
    <citation type="submission" date="2015-04" db="EMBL/GenBank/DDBJ databases">
        <title>Complete genome sequence of Sulfurovum lithotrophicum ATCC BAA-797T.</title>
        <authorList>
            <person name="Ahn J."/>
            <person name="Park G."/>
            <person name="Jeon W."/>
            <person name="Jang Y."/>
            <person name="Jang M."/>
            <person name="Lee H."/>
            <person name="Lee H."/>
        </authorList>
    </citation>
    <scope>NUCLEOTIDE SEQUENCE [LARGE SCALE GENOMIC DNA]</scope>
    <source>
        <strain evidence="3">ATCC BAA-797 / 42BKT</strain>
    </source>
</reference>
<keyword evidence="1" id="KW-0812">Transmembrane</keyword>
<dbReference type="AlphaFoldDB" id="A0A7U4RQ31"/>
<dbReference type="KEGG" id="slh:YH65_02040"/>
<proteinExistence type="predicted"/>
<keyword evidence="1" id="KW-0472">Membrane</keyword>
<name>A0A7U4RQ31_9BACT</name>
<feature type="transmembrane region" description="Helical" evidence="1">
    <location>
        <begin position="433"/>
        <end position="452"/>
    </location>
</feature>
<evidence type="ECO:0008006" key="4">
    <source>
        <dbReference type="Google" id="ProtNLM"/>
    </source>
</evidence>
<evidence type="ECO:0000313" key="2">
    <source>
        <dbReference type="EMBL" id="AKF24307.1"/>
    </source>
</evidence>
<dbReference type="EMBL" id="CP011308">
    <property type="protein sequence ID" value="AKF24307.1"/>
    <property type="molecule type" value="Genomic_DNA"/>
</dbReference>
<dbReference type="Pfam" id="PF13584">
    <property type="entry name" value="BatD"/>
    <property type="match status" value="2"/>
</dbReference>
<dbReference type="InterPro" id="IPR025738">
    <property type="entry name" value="BatD"/>
</dbReference>
<dbReference type="PANTHER" id="PTHR40940:SF2">
    <property type="entry name" value="BATD"/>
    <property type="match status" value="1"/>
</dbReference>
<dbReference type="Proteomes" id="UP000034444">
    <property type="component" value="Chromosome"/>
</dbReference>
<accession>A0A7U4RQ31</accession>